<dbReference type="Proteomes" id="UP000031184">
    <property type="component" value="Unassembled WGS sequence"/>
</dbReference>
<dbReference type="PATRIC" id="fig|1226633.4.peg.1325"/>
<keyword evidence="1" id="KW-0597">Phosphoprotein</keyword>
<dbReference type="GO" id="GO:0000160">
    <property type="term" value="P:phosphorelay signal transduction system"/>
    <property type="evidence" value="ECO:0007669"/>
    <property type="project" value="InterPro"/>
</dbReference>
<dbReference type="OrthoDB" id="3190595at2"/>
<dbReference type="AlphaFoldDB" id="A0A017H5W6"/>
<dbReference type="InterPro" id="IPR050595">
    <property type="entry name" value="Bact_response_regulator"/>
</dbReference>
<organism evidence="2 3">
    <name type="scientific">Fusobacterium necrophorum subsp. funduliforme B35</name>
    <dbReference type="NCBI Taxonomy" id="1226633"/>
    <lineage>
        <taxon>Bacteria</taxon>
        <taxon>Fusobacteriati</taxon>
        <taxon>Fusobacteriota</taxon>
        <taxon>Fusobacteriia</taxon>
        <taxon>Fusobacteriales</taxon>
        <taxon>Fusobacteriaceae</taxon>
        <taxon>Fusobacterium</taxon>
    </lineage>
</organism>
<proteinExistence type="predicted"/>
<dbReference type="RefSeq" id="WP_005957686.1">
    <property type="nucleotide sequence ID" value="NZ_AOJP01000003.1"/>
</dbReference>
<reference evidence="2 3" key="1">
    <citation type="submission" date="2013-08" db="EMBL/GenBank/DDBJ databases">
        <title>An opportunistic ruminal bacterium that causes liver abscesses in cattle.</title>
        <authorList>
            <person name="Benahmed F.H."/>
            <person name="Rasmussen M."/>
            <person name="Harbottle H."/>
            <person name="Soppet D."/>
            <person name="Nagaraja T.G."/>
            <person name="Davidson M."/>
        </authorList>
    </citation>
    <scope>NUCLEOTIDE SEQUENCE [LARGE SCALE GENOMIC DNA]</scope>
    <source>
        <strain evidence="2 3">B35</strain>
    </source>
</reference>
<gene>
    <name evidence="2" type="ORF">C095_06595</name>
</gene>
<name>A0A017H5W6_9FUSO</name>
<dbReference type="SUPFAM" id="SSF52172">
    <property type="entry name" value="CheY-like"/>
    <property type="match status" value="1"/>
</dbReference>
<dbReference type="CDD" id="cd17536">
    <property type="entry name" value="REC_YesN-like"/>
    <property type="match status" value="1"/>
</dbReference>
<accession>A0A017H5W6</accession>
<dbReference type="PANTHER" id="PTHR44591">
    <property type="entry name" value="STRESS RESPONSE REGULATOR PROTEIN 1"/>
    <property type="match status" value="1"/>
</dbReference>
<evidence type="ECO:0000256" key="1">
    <source>
        <dbReference type="ARBA" id="ARBA00022553"/>
    </source>
</evidence>
<evidence type="ECO:0000313" key="2">
    <source>
        <dbReference type="EMBL" id="KID49095.1"/>
    </source>
</evidence>
<dbReference type="Pfam" id="PF00072">
    <property type="entry name" value="Response_reg"/>
    <property type="match status" value="1"/>
</dbReference>
<keyword evidence="2" id="KW-0808">Transferase</keyword>
<protein>
    <submittedName>
        <fullName evidence="2">Hisitidine kinase</fullName>
    </submittedName>
</protein>
<dbReference type="PANTHER" id="PTHR44591:SF3">
    <property type="entry name" value="RESPONSE REGULATORY DOMAIN-CONTAINING PROTEIN"/>
    <property type="match status" value="1"/>
</dbReference>
<dbReference type="InterPro" id="IPR036388">
    <property type="entry name" value="WH-like_DNA-bd_sf"/>
</dbReference>
<dbReference type="InterPro" id="IPR011006">
    <property type="entry name" value="CheY-like_superfamily"/>
</dbReference>
<dbReference type="Gene3D" id="1.10.10.10">
    <property type="entry name" value="Winged helix-like DNA-binding domain superfamily/Winged helix DNA-binding domain"/>
    <property type="match status" value="1"/>
</dbReference>
<evidence type="ECO:0000313" key="3">
    <source>
        <dbReference type="Proteomes" id="UP000031184"/>
    </source>
</evidence>
<comment type="caution">
    <text evidence="2">The sequence shown here is derived from an EMBL/GenBank/DDBJ whole genome shotgun (WGS) entry which is preliminary data.</text>
</comment>
<dbReference type="InterPro" id="IPR001789">
    <property type="entry name" value="Sig_transdc_resp-reg_receiver"/>
</dbReference>
<keyword evidence="2" id="KW-0418">Kinase</keyword>
<dbReference type="Gene3D" id="3.40.50.2300">
    <property type="match status" value="1"/>
</dbReference>
<dbReference type="SMART" id="SM00448">
    <property type="entry name" value="REC"/>
    <property type="match status" value="1"/>
</dbReference>
<dbReference type="EMBL" id="AUZI01000016">
    <property type="protein sequence ID" value="KID49095.1"/>
    <property type="molecule type" value="Genomic_DNA"/>
</dbReference>
<sequence length="267" mass="31116">MRYLVLDDENIAAEYIARLICEVDKTGEVVTANNPIQALELAMQSNFDVCFIDIQMPGLNGVEFAEQIKKRYPKTNFIFVTGYLDYMGEAFKLDASDYLIKPTNVSQIRHALENLRYSVPVSSSREKKARIRITCFGNFEVLADGKPVKFKFDKTKELLAYLVHRKGARCTSKEIIAALWEEDGHDSYYRMLKKDLQDVFKQLECGEIIYSERGQIGMAHLDWIDCDYFQWLYDSVEGRKMYHGEYMAQYSWAEETNALIEMEKYQK</sequence>
<dbReference type="GO" id="GO:0016301">
    <property type="term" value="F:kinase activity"/>
    <property type="evidence" value="ECO:0007669"/>
    <property type="project" value="UniProtKB-KW"/>
</dbReference>
<dbReference type="PROSITE" id="PS50110">
    <property type="entry name" value="RESPONSE_REGULATORY"/>
    <property type="match status" value="1"/>
</dbReference>